<dbReference type="OrthoDB" id="582675at2"/>
<protein>
    <recommendedName>
        <fullName evidence="4">Bacterial Pleckstrin homology domain-containing protein</fullName>
    </recommendedName>
</protein>
<organism evidence="2 3">
    <name type="scientific">Imtechella halotolerans K1</name>
    <dbReference type="NCBI Taxonomy" id="946077"/>
    <lineage>
        <taxon>Bacteria</taxon>
        <taxon>Pseudomonadati</taxon>
        <taxon>Bacteroidota</taxon>
        <taxon>Flavobacteriia</taxon>
        <taxon>Flavobacteriales</taxon>
        <taxon>Flavobacteriaceae</taxon>
        <taxon>Imtechella</taxon>
    </lineage>
</organism>
<sequence length="167" mass="19509">MVFHEIQRFPKWIYVLISISLLTIIGILYQAYIENPEEHARLEIIHTLLFVLVTEALVILLLTTVRQEVRIDPIGVSFRYPPFKNKYTTIPFEAIIDFDQDSYPYFNYGYHVGGWNIMKKTPSVTMAGLDKVIKIKFNENNHILIGTRKPKDFLAALKLHKEKNDEV</sequence>
<feature type="transmembrane region" description="Helical" evidence="1">
    <location>
        <begin position="44"/>
        <end position="65"/>
    </location>
</feature>
<reference evidence="2 3" key="1">
    <citation type="journal article" date="2012" name="J. Bacteriol.">
        <title>Genome Sequence of the Halotolerant Bacterium Imtechella halotolerans K1T.</title>
        <authorList>
            <person name="Kumar S."/>
            <person name="Vikram S."/>
            <person name="Subramanian S."/>
            <person name="Raghava G.P."/>
            <person name="Pinnaka A.K."/>
        </authorList>
    </citation>
    <scope>NUCLEOTIDE SEQUENCE [LARGE SCALE GENOMIC DNA]</scope>
    <source>
        <strain evidence="2 3">K1</strain>
    </source>
</reference>
<evidence type="ECO:0000313" key="2">
    <source>
        <dbReference type="EMBL" id="EID75602.1"/>
    </source>
</evidence>
<keyword evidence="1" id="KW-0472">Membrane</keyword>
<evidence type="ECO:0000256" key="1">
    <source>
        <dbReference type="SAM" id="Phobius"/>
    </source>
</evidence>
<comment type="caution">
    <text evidence="2">The sequence shown here is derived from an EMBL/GenBank/DDBJ whole genome shotgun (WGS) entry which is preliminary data.</text>
</comment>
<keyword evidence="1" id="KW-0812">Transmembrane</keyword>
<dbReference type="STRING" id="946077.W5A_05288"/>
<proteinExistence type="predicted"/>
<name>I0WGT6_9FLAO</name>
<dbReference type="RefSeq" id="WP_008238168.1">
    <property type="nucleotide sequence ID" value="NZ_AJJU01000004.1"/>
</dbReference>
<keyword evidence="3" id="KW-1185">Reference proteome</keyword>
<evidence type="ECO:0000313" key="3">
    <source>
        <dbReference type="Proteomes" id="UP000005938"/>
    </source>
</evidence>
<dbReference type="Proteomes" id="UP000005938">
    <property type="component" value="Unassembled WGS sequence"/>
</dbReference>
<evidence type="ECO:0008006" key="4">
    <source>
        <dbReference type="Google" id="ProtNLM"/>
    </source>
</evidence>
<gene>
    <name evidence="2" type="ORF">W5A_05288</name>
</gene>
<feature type="transmembrane region" description="Helical" evidence="1">
    <location>
        <begin position="12"/>
        <end position="32"/>
    </location>
</feature>
<keyword evidence="1" id="KW-1133">Transmembrane helix</keyword>
<accession>I0WGT6</accession>
<dbReference type="EMBL" id="AJJU01000004">
    <property type="protein sequence ID" value="EID75602.1"/>
    <property type="molecule type" value="Genomic_DNA"/>
</dbReference>
<dbReference type="AlphaFoldDB" id="I0WGT6"/>